<dbReference type="InterPro" id="IPR036388">
    <property type="entry name" value="WH-like_DNA-bd_sf"/>
</dbReference>
<keyword evidence="7" id="KW-1185">Reference proteome</keyword>
<name>A0ABS1QNA0_9GAMM</name>
<dbReference type="RefSeq" id="WP_202082302.1">
    <property type="nucleotide sequence ID" value="NZ_JAERTZ010000008.1"/>
</dbReference>
<comment type="caution">
    <text evidence="6">The sequence shown here is derived from an EMBL/GenBank/DDBJ whole genome shotgun (WGS) entry which is preliminary data.</text>
</comment>
<dbReference type="EMBL" id="JAERTZ010000008">
    <property type="protein sequence ID" value="MBL1376340.1"/>
    <property type="molecule type" value="Genomic_DNA"/>
</dbReference>
<dbReference type="PRINTS" id="PR00039">
    <property type="entry name" value="HTHLYSR"/>
</dbReference>
<reference evidence="7" key="1">
    <citation type="submission" date="2021-01" db="EMBL/GenBank/DDBJ databases">
        <title>Genome public.</title>
        <authorList>
            <person name="Liu C."/>
            <person name="Sun Q."/>
        </authorList>
    </citation>
    <scope>NUCLEOTIDE SEQUENCE [LARGE SCALE GENOMIC DNA]</scope>
    <source>
        <strain evidence="7">CGMCC 1.18722</strain>
    </source>
</reference>
<evidence type="ECO:0000259" key="5">
    <source>
        <dbReference type="PROSITE" id="PS50931"/>
    </source>
</evidence>
<dbReference type="Pfam" id="PF00126">
    <property type="entry name" value="HTH_1"/>
    <property type="match status" value="1"/>
</dbReference>
<dbReference type="PANTHER" id="PTHR30126">
    <property type="entry name" value="HTH-TYPE TRANSCRIPTIONAL REGULATOR"/>
    <property type="match status" value="1"/>
</dbReference>
<sequence>MNLQQLRIVRETARRQFNLTAVSTALFTSQSGVSKHLRDLEEELGVTLFERRGKRLLGLTEPGELVLGSVERILAELDNMRQAAQQFVHSDSGSLRIATTHTQARYALPAVLKQFQQKFPKVRLALHQCGPDEIAELLKAGEVDVGIATEGLLANQRHFACFPYYRWHHGVVVPEAHPLARLPQVSLADIAAFPVITYHEGYTGRNNIDEAFRTAGIQLDIAMSALDADVIKTYVELDLGIGIMASMAFNERRDQGLRLLDCHHLFPTNTTYLGVRRGSFLRGYVYDFLGLCSPGLTREAADEAIFGAEES</sequence>
<comment type="similarity">
    <text evidence="1">Belongs to the LysR transcriptional regulatory family.</text>
</comment>
<dbReference type="CDD" id="cd08413">
    <property type="entry name" value="PBP2_CysB_like"/>
    <property type="match status" value="1"/>
</dbReference>
<dbReference type="InterPro" id="IPR036390">
    <property type="entry name" value="WH_DNA-bd_sf"/>
</dbReference>
<dbReference type="InterPro" id="IPR005119">
    <property type="entry name" value="LysR_subst-bd"/>
</dbReference>
<dbReference type="Gene3D" id="1.10.10.10">
    <property type="entry name" value="Winged helix-like DNA-binding domain superfamily/Winged helix DNA-binding domain"/>
    <property type="match status" value="1"/>
</dbReference>
<evidence type="ECO:0000256" key="1">
    <source>
        <dbReference type="ARBA" id="ARBA00009437"/>
    </source>
</evidence>
<protein>
    <submittedName>
        <fullName evidence="6">CysB family HTH-type transcriptional regulator</fullName>
    </submittedName>
</protein>
<dbReference type="InterPro" id="IPR000847">
    <property type="entry name" value="LysR_HTH_N"/>
</dbReference>
<dbReference type="Proteomes" id="UP000638570">
    <property type="component" value="Unassembled WGS sequence"/>
</dbReference>
<evidence type="ECO:0000313" key="7">
    <source>
        <dbReference type="Proteomes" id="UP000638570"/>
    </source>
</evidence>
<dbReference type="PANTHER" id="PTHR30126:SF6">
    <property type="entry name" value="HTH-TYPE TRANSCRIPTIONAL REGULATOR CYSB-RELATED"/>
    <property type="match status" value="1"/>
</dbReference>
<evidence type="ECO:0000256" key="2">
    <source>
        <dbReference type="ARBA" id="ARBA00023015"/>
    </source>
</evidence>
<gene>
    <name evidence="6" type="ORF">JKV55_03195</name>
</gene>
<dbReference type="InterPro" id="IPR037423">
    <property type="entry name" value="CysB_PBP2"/>
</dbReference>
<dbReference type="Gene3D" id="3.40.190.10">
    <property type="entry name" value="Periplasmic binding protein-like II"/>
    <property type="match status" value="2"/>
</dbReference>
<keyword evidence="4" id="KW-0804">Transcription</keyword>
<accession>A0ABS1QNA0</accession>
<feature type="domain" description="HTH lysR-type" evidence="5">
    <location>
        <begin position="1"/>
        <end position="59"/>
    </location>
</feature>
<dbReference type="Pfam" id="PF03466">
    <property type="entry name" value="LysR_substrate"/>
    <property type="match status" value="1"/>
</dbReference>
<evidence type="ECO:0000256" key="3">
    <source>
        <dbReference type="ARBA" id="ARBA00023125"/>
    </source>
</evidence>
<dbReference type="SUPFAM" id="SSF46785">
    <property type="entry name" value="Winged helix' DNA-binding domain"/>
    <property type="match status" value="1"/>
</dbReference>
<evidence type="ECO:0000313" key="6">
    <source>
        <dbReference type="EMBL" id="MBL1376340.1"/>
    </source>
</evidence>
<dbReference type="PROSITE" id="PS50931">
    <property type="entry name" value="HTH_LYSR"/>
    <property type="match status" value="1"/>
</dbReference>
<keyword evidence="2" id="KW-0805">Transcription regulation</keyword>
<keyword evidence="3" id="KW-0238">DNA-binding</keyword>
<organism evidence="6 7">
    <name type="scientific">Zobellella iuensis</name>
    <dbReference type="NCBI Taxonomy" id="2803811"/>
    <lineage>
        <taxon>Bacteria</taxon>
        <taxon>Pseudomonadati</taxon>
        <taxon>Pseudomonadota</taxon>
        <taxon>Gammaproteobacteria</taxon>
        <taxon>Aeromonadales</taxon>
        <taxon>Aeromonadaceae</taxon>
        <taxon>Zobellella</taxon>
    </lineage>
</organism>
<dbReference type="NCBIfam" id="NF009327">
    <property type="entry name" value="PRK12684.1"/>
    <property type="match status" value="1"/>
</dbReference>
<proteinExistence type="inferred from homology"/>
<dbReference type="SUPFAM" id="SSF53850">
    <property type="entry name" value="Periplasmic binding protein-like II"/>
    <property type="match status" value="1"/>
</dbReference>
<evidence type="ECO:0000256" key="4">
    <source>
        <dbReference type="ARBA" id="ARBA00023163"/>
    </source>
</evidence>